<feature type="domain" description="Beta-galactosidase galactose-binding" evidence="12">
    <location>
        <begin position="727"/>
        <end position="789"/>
    </location>
</feature>
<comment type="caution">
    <text evidence="13">The sequence shown here is derived from an EMBL/GenBank/DDBJ whole genome shotgun (WGS) entry which is preliminary data.</text>
</comment>
<name>A0A5B6X4Z1_9ROSI</name>
<dbReference type="PROSITE" id="PS01182">
    <property type="entry name" value="GLYCOSYL_HYDROL_F35"/>
    <property type="match status" value="1"/>
</dbReference>
<evidence type="ECO:0000256" key="5">
    <source>
        <dbReference type="ARBA" id="ARBA00022801"/>
    </source>
</evidence>
<protein>
    <recommendedName>
        <fullName evidence="3 8">Beta-galactosidase</fullName>
        <ecNumber evidence="3 8">3.2.1.23</ecNumber>
    </recommendedName>
</protein>
<dbReference type="InterPro" id="IPR048912">
    <property type="entry name" value="BetaGal1-like_ABD1"/>
</dbReference>
<keyword evidence="6" id="KW-0325">Glycoprotein</keyword>
<evidence type="ECO:0000256" key="2">
    <source>
        <dbReference type="ARBA" id="ARBA00009809"/>
    </source>
</evidence>
<evidence type="ECO:0000256" key="3">
    <source>
        <dbReference type="ARBA" id="ARBA00012756"/>
    </source>
</evidence>
<dbReference type="OrthoDB" id="1657402at2759"/>
<dbReference type="FunFam" id="2.60.120.260:FF:000021">
    <property type="entry name" value="Beta-galactosidase"/>
    <property type="match status" value="1"/>
</dbReference>
<evidence type="ECO:0000256" key="8">
    <source>
        <dbReference type="RuleBase" id="RU000675"/>
    </source>
</evidence>
<dbReference type="PRINTS" id="PR00742">
    <property type="entry name" value="GLHYDRLASE35"/>
</dbReference>
<comment type="catalytic activity">
    <reaction evidence="1 8">
        <text>Hydrolysis of terminal non-reducing beta-D-galactose residues in beta-D-galactosides.</text>
        <dbReference type="EC" id="3.2.1.23"/>
    </reaction>
</comment>
<feature type="domain" description="Glycoside hydrolase 35 catalytic" evidence="10">
    <location>
        <begin position="87"/>
        <end position="410"/>
    </location>
</feature>
<evidence type="ECO:0000256" key="6">
    <source>
        <dbReference type="ARBA" id="ARBA00023180"/>
    </source>
</evidence>
<dbReference type="GO" id="GO:0004565">
    <property type="term" value="F:beta-galactosidase activity"/>
    <property type="evidence" value="ECO:0007669"/>
    <property type="project" value="UniProtKB-EC"/>
</dbReference>
<dbReference type="InterPro" id="IPR019801">
    <property type="entry name" value="Glyco_hydro_35_CS"/>
</dbReference>
<feature type="domain" description="Beta-galactosidase 1-like first all-beta" evidence="11">
    <location>
        <begin position="567"/>
        <end position="687"/>
    </location>
</feature>
<dbReference type="SUPFAM" id="SSF49785">
    <property type="entry name" value="Galactose-binding domain-like"/>
    <property type="match status" value="1"/>
</dbReference>
<dbReference type="InterPro" id="IPR048913">
    <property type="entry name" value="BetaGal_gal-bd"/>
</dbReference>
<evidence type="ECO:0000256" key="9">
    <source>
        <dbReference type="RuleBase" id="RU003679"/>
    </source>
</evidence>
<dbReference type="InterPro" id="IPR008979">
    <property type="entry name" value="Galactose-bd-like_sf"/>
</dbReference>
<dbReference type="InterPro" id="IPR001944">
    <property type="entry name" value="Glycoside_Hdrlase_35"/>
</dbReference>
<evidence type="ECO:0000256" key="4">
    <source>
        <dbReference type="ARBA" id="ARBA00022729"/>
    </source>
</evidence>
<dbReference type="EMBL" id="SMMG02000001">
    <property type="protein sequence ID" value="KAA3489250.1"/>
    <property type="molecule type" value="Genomic_DNA"/>
</dbReference>
<dbReference type="InterPro" id="IPR031330">
    <property type="entry name" value="Gly_Hdrlase_35_cat"/>
</dbReference>
<dbReference type="AlphaFoldDB" id="A0A5B6X4Z1"/>
<proteinExistence type="inferred from homology"/>
<dbReference type="SUPFAM" id="SSF51445">
    <property type="entry name" value="(Trans)glycosidases"/>
    <property type="match status" value="1"/>
</dbReference>
<keyword evidence="7 8" id="KW-0326">Glycosidase</keyword>
<dbReference type="EC" id="3.2.1.23" evidence="3 8"/>
<evidence type="ECO:0000313" key="14">
    <source>
        <dbReference type="Proteomes" id="UP000325315"/>
    </source>
</evidence>
<dbReference type="InterPro" id="IPR017853">
    <property type="entry name" value="GH"/>
</dbReference>
<reference evidence="13" key="1">
    <citation type="submission" date="2019-08" db="EMBL/GenBank/DDBJ databases">
        <authorList>
            <person name="Liu F."/>
        </authorList>
    </citation>
    <scope>NUCLEOTIDE SEQUENCE [LARGE SCALE GENOMIC DNA]</scope>
    <source>
        <strain evidence="13">PA1801</strain>
        <tissue evidence="13">Leaf</tissue>
    </source>
</reference>
<dbReference type="Proteomes" id="UP000325315">
    <property type="component" value="Unassembled WGS sequence"/>
</dbReference>
<evidence type="ECO:0000256" key="1">
    <source>
        <dbReference type="ARBA" id="ARBA00001412"/>
    </source>
</evidence>
<evidence type="ECO:0000259" key="10">
    <source>
        <dbReference type="Pfam" id="PF01301"/>
    </source>
</evidence>
<dbReference type="PANTHER" id="PTHR23421">
    <property type="entry name" value="BETA-GALACTOSIDASE RELATED"/>
    <property type="match status" value="1"/>
</dbReference>
<accession>A0A5B6X4Z1</accession>
<dbReference type="Pfam" id="PF21467">
    <property type="entry name" value="BetaGal_gal-bd"/>
    <property type="match status" value="1"/>
</dbReference>
<evidence type="ECO:0000256" key="7">
    <source>
        <dbReference type="ARBA" id="ARBA00023295"/>
    </source>
</evidence>
<gene>
    <name evidence="13" type="ORF">EPI10_032904</name>
</gene>
<sequence>MNRSKSLAATSKSITAMARKRSSKTTLIFFLLLSLLAFLSFLPLFASLPYLPSYSHSHDLHFHLPRHQRLHRRQKIGVRKFEIAEDKFWKDGKPFQIIGGDLHYFRVLPEYWEDRLLRAKALGLNTIQTYIPWNLHEPEAGKLVFEGIADLVSFLKLCQKLGLLVMLRAGPYICAEWDLGGFPAWLLSIHPDVRLRSSDPAYLQKVEGWWGVLLPKAAPLLYGNGGPIIMVQIENEFGSYGNDKAYLSHLVKLARGHLGEDIILYTTDGGSRETLEKGTIQGDGVFAAVDFTTGDNPWPIFKLQKQFNSPGKSPPLSSEFYTGWLTHWSEKMARTDADFTAAALEKIMLQNGSVVLYAFEFQMAHGGTNFGFYNGANTGADESDYKPDLTSYDYDAPITESGDVDNAKFKGIILLWLAEYTWIRRIVYGHGPSFGVKREAAFSIAAAYIHGNSTSVYEYCGLQYNYSFKQSILSEIDAHVDGHCNLIATILGNWKKTGTVSFGWLLFIAENMTIRRVVGKFSSVTLPSVPPNNKKTGYGSIQLKRTAFLFDLLDEIDPLHIVEAESPTAMEYLNEMFGFVLYVSEYAAKTGGSKLVIPKVHDRAQVFISCSPEVNGWQVSYVGTIERWSNQAINLPNVKCVSSTSLFILVENMGRVNYGPYIFDRKGILSSVYVDGSVLKRWKMISIPFHNLNEVPKFNPVIQVASKFHEVSAGKNLEHKSVGVEGPSFYTGHFSIDTKTEVTDTYISLRGWGKGIAFVNEFNIGRYWPTSGPQCNLYIPAPILRQGENVLVIFELESPNPELMVDSVDQPDFTCGPGQVSVHQNEDGKASASLLTSNPLGLRTF</sequence>
<organism evidence="13 14">
    <name type="scientific">Gossypium australe</name>
    <dbReference type="NCBI Taxonomy" id="47621"/>
    <lineage>
        <taxon>Eukaryota</taxon>
        <taxon>Viridiplantae</taxon>
        <taxon>Streptophyta</taxon>
        <taxon>Embryophyta</taxon>
        <taxon>Tracheophyta</taxon>
        <taxon>Spermatophyta</taxon>
        <taxon>Magnoliopsida</taxon>
        <taxon>eudicotyledons</taxon>
        <taxon>Gunneridae</taxon>
        <taxon>Pentapetalae</taxon>
        <taxon>rosids</taxon>
        <taxon>malvids</taxon>
        <taxon>Malvales</taxon>
        <taxon>Malvaceae</taxon>
        <taxon>Malvoideae</taxon>
        <taxon>Gossypium</taxon>
    </lineage>
</organism>
<dbReference type="GO" id="GO:0005975">
    <property type="term" value="P:carbohydrate metabolic process"/>
    <property type="evidence" value="ECO:0007669"/>
    <property type="project" value="InterPro"/>
</dbReference>
<comment type="similarity">
    <text evidence="2 9">Belongs to the glycosyl hydrolase 35 family.</text>
</comment>
<keyword evidence="5 8" id="KW-0378">Hydrolase</keyword>
<dbReference type="Pfam" id="PF21317">
    <property type="entry name" value="BetaGal_ABD_1"/>
    <property type="match status" value="1"/>
</dbReference>
<dbReference type="Pfam" id="PF01301">
    <property type="entry name" value="Glyco_hydro_35"/>
    <property type="match status" value="1"/>
</dbReference>
<dbReference type="Gene3D" id="2.60.120.260">
    <property type="entry name" value="Galactose-binding domain-like"/>
    <property type="match status" value="3"/>
</dbReference>
<dbReference type="Gene3D" id="3.20.20.80">
    <property type="entry name" value="Glycosidases"/>
    <property type="match status" value="1"/>
</dbReference>
<keyword evidence="14" id="KW-1185">Reference proteome</keyword>
<keyword evidence="4" id="KW-0732">Signal</keyword>
<evidence type="ECO:0000259" key="11">
    <source>
        <dbReference type="Pfam" id="PF21317"/>
    </source>
</evidence>
<dbReference type="FunFam" id="3.20.20.80:FF:000115">
    <property type="entry name" value="Beta-galactosidase"/>
    <property type="match status" value="1"/>
</dbReference>
<evidence type="ECO:0000259" key="12">
    <source>
        <dbReference type="Pfam" id="PF21467"/>
    </source>
</evidence>
<evidence type="ECO:0000313" key="13">
    <source>
        <dbReference type="EMBL" id="KAA3489250.1"/>
    </source>
</evidence>